<dbReference type="SMART" id="SM01417">
    <property type="entry name" value="Solute_trans_a"/>
    <property type="match status" value="1"/>
</dbReference>
<dbReference type="PANTHER" id="PTHR23423">
    <property type="entry name" value="ORGANIC SOLUTE TRANSPORTER-RELATED"/>
    <property type="match status" value="1"/>
</dbReference>
<evidence type="ECO:0000313" key="7">
    <source>
        <dbReference type="Proteomes" id="UP000799324"/>
    </source>
</evidence>
<dbReference type="InterPro" id="IPR005178">
    <property type="entry name" value="Ostalpha/TMEM184C"/>
</dbReference>
<evidence type="ECO:0000256" key="4">
    <source>
        <dbReference type="ARBA" id="ARBA00023136"/>
    </source>
</evidence>
<keyword evidence="2 5" id="KW-0812">Transmembrane</keyword>
<feature type="transmembrane region" description="Helical" evidence="5">
    <location>
        <begin position="234"/>
        <end position="259"/>
    </location>
</feature>
<feature type="transmembrane region" description="Helical" evidence="5">
    <location>
        <begin position="201"/>
        <end position="222"/>
    </location>
</feature>
<protein>
    <recommendedName>
        <fullName evidence="8">DUF300-domain-containing protein</fullName>
    </recommendedName>
</protein>
<dbReference type="Proteomes" id="UP000799324">
    <property type="component" value="Unassembled WGS sequence"/>
</dbReference>
<keyword evidence="3 5" id="KW-1133">Transmembrane helix</keyword>
<feature type="transmembrane region" description="Helical" evidence="5">
    <location>
        <begin position="279"/>
        <end position="299"/>
    </location>
</feature>
<feature type="transmembrane region" description="Helical" evidence="5">
    <location>
        <begin position="163"/>
        <end position="189"/>
    </location>
</feature>
<dbReference type="AlphaFoldDB" id="A0A6A6T648"/>
<dbReference type="GO" id="GO:0016020">
    <property type="term" value="C:membrane"/>
    <property type="evidence" value="ECO:0007669"/>
    <property type="project" value="UniProtKB-SubCell"/>
</dbReference>
<sequence>MSAVLVSRGIFSDDDSKSTKAVCPSEPSGTAIEPLVGNMTFQRVAEIVSGACGIFSMLVILAIIFKHARHYSNPIQQRQIIRIVLLIPWVSFFCWLIIFQEGAGLYLLESLDFGCAIALSAFLLLLCDYILQQEGGFDDLFGEGAWKRGQFSKNSPPWLKRTWYSVLQFIPISLLLWLVTVITVAASVYCAQSNSIHFAHIWVQVIKVIFTTIAVLSILRFYKMMKAKLHVHNVFLKLFAFKGIIGLNALQTFIISILVGHDVIKPSSSMSYDDLTTALPQLVLACEMPIFAVLLFFAFPTTPYQNAPIAQGTNFFIAVGQALNITDLISCFIRGPMRLLREQSRGMVRQDSIPLVQSSGNEYAAPGYHGAQGYAGPMA</sequence>
<evidence type="ECO:0000256" key="5">
    <source>
        <dbReference type="SAM" id="Phobius"/>
    </source>
</evidence>
<dbReference type="EMBL" id="MU004366">
    <property type="protein sequence ID" value="KAF2654308.1"/>
    <property type="molecule type" value="Genomic_DNA"/>
</dbReference>
<accession>A0A6A6T648</accession>
<reference evidence="6" key="1">
    <citation type="journal article" date="2020" name="Stud. Mycol.">
        <title>101 Dothideomycetes genomes: a test case for predicting lifestyles and emergence of pathogens.</title>
        <authorList>
            <person name="Haridas S."/>
            <person name="Albert R."/>
            <person name="Binder M."/>
            <person name="Bloem J."/>
            <person name="Labutti K."/>
            <person name="Salamov A."/>
            <person name="Andreopoulos B."/>
            <person name="Baker S."/>
            <person name="Barry K."/>
            <person name="Bills G."/>
            <person name="Bluhm B."/>
            <person name="Cannon C."/>
            <person name="Castanera R."/>
            <person name="Culley D."/>
            <person name="Daum C."/>
            <person name="Ezra D."/>
            <person name="Gonzalez J."/>
            <person name="Henrissat B."/>
            <person name="Kuo A."/>
            <person name="Liang C."/>
            <person name="Lipzen A."/>
            <person name="Lutzoni F."/>
            <person name="Magnuson J."/>
            <person name="Mondo S."/>
            <person name="Nolan M."/>
            <person name="Ohm R."/>
            <person name="Pangilinan J."/>
            <person name="Park H.-J."/>
            <person name="Ramirez L."/>
            <person name="Alfaro M."/>
            <person name="Sun H."/>
            <person name="Tritt A."/>
            <person name="Yoshinaga Y."/>
            <person name="Zwiers L.-H."/>
            <person name="Turgeon B."/>
            <person name="Goodwin S."/>
            <person name="Spatafora J."/>
            <person name="Crous P."/>
            <person name="Grigoriev I."/>
        </authorList>
    </citation>
    <scope>NUCLEOTIDE SEQUENCE</scope>
    <source>
        <strain evidence="6">CBS 122681</strain>
    </source>
</reference>
<feature type="transmembrane region" description="Helical" evidence="5">
    <location>
        <begin position="111"/>
        <end position="131"/>
    </location>
</feature>
<evidence type="ECO:0000256" key="2">
    <source>
        <dbReference type="ARBA" id="ARBA00022692"/>
    </source>
</evidence>
<comment type="subcellular location">
    <subcellularLocation>
        <location evidence="1">Membrane</location>
        <topology evidence="1">Multi-pass membrane protein</topology>
    </subcellularLocation>
</comment>
<organism evidence="6 7">
    <name type="scientific">Lophiostoma macrostomum CBS 122681</name>
    <dbReference type="NCBI Taxonomy" id="1314788"/>
    <lineage>
        <taxon>Eukaryota</taxon>
        <taxon>Fungi</taxon>
        <taxon>Dikarya</taxon>
        <taxon>Ascomycota</taxon>
        <taxon>Pezizomycotina</taxon>
        <taxon>Dothideomycetes</taxon>
        <taxon>Pleosporomycetidae</taxon>
        <taxon>Pleosporales</taxon>
        <taxon>Lophiostomataceae</taxon>
        <taxon>Lophiostoma</taxon>
    </lineage>
</organism>
<keyword evidence="4 5" id="KW-0472">Membrane</keyword>
<gene>
    <name evidence="6" type="ORF">K491DRAFT_475875</name>
</gene>
<evidence type="ECO:0000256" key="3">
    <source>
        <dbReference type="ARBA" id="ARBA00022989"/>
    </source>
</evidence>
<proteinExistence type="predicted"/>
<evidence type="ECO:0000256" key="1">
    <source>
        <dbReference type="ARBA" id="ARBA00004141"/>
    </source>
</evidence>
<keyword evidence="7" id="KW-1185">Reference proteome</keyword>
<name>A0A6A6T648_9PLEO</name>
<evidence type="ECO:0000313" key="6">
    <source>
        <dbReference type="EMBL" id="KAF2654308.1"/>
    </source>
</evidence>
<feature type="transmembrane region" description="Helical" evidence="5">
    <location>
        <begin position="47"/>
        <end position="68"/>
    </location>
</feature>
<dbReference type="Pfam" id="PF03619">
    <property type="entry name" value="Solute_trans_a"/>
    <property type="match status" value="1"/>
</dbReference>
<evidence type="ECO:0008006" key="8">
    <source>
        <dbReference type="Google" id="ProtNLM"/>
    </source>
</evidence>
<dbReference type="OrthoDB" id="5348404at2759"/>
<feature type="transmembrane region" description="Helical" evidence="5">
    <location>
        <begin position="80"/>
        <end position="99"/>
    </location>
</feature>